<keyword evidence="1" id="KW-0132">Cell division</keyword>
<keyword evidence="1" id="KW-0574">Periplasm</keyword>
<feature type="coiled-coil region" evidence="1">
    <location>
        <begin position="61"/>
        <end position="95"/>
    </location>
</feature>
<feature type="region of interest" description="Disordered" evidence="2">
    <location>
        <begin position="103"/>
        <end position="227"/>
    </location>
</feature>
<comment type="function">
    <text evidence="1">Mediates coordination of peptidoglycan synthesis and outer membrane constriction during cell division.</text>
</comment>
<dbReference type="InterPro" id="IPR032519">
    <property type="entry name" value="YbgF_tri"/>
</dbReference>
<keyword evidence="5" id="KW-1185">Reference proteome</keyword>
<reference evidence="4 5" key="1">
    <citation type="submission" date="2020-08" db="EMBL/GenBank/DDBJ databases">
        <title>Genomic Encyclopedia of Type Strains, Phase IV (KMG-IV): sequencing the most valuable type-strain genomes for metagenomic binning, comparative biology and taxonomic classification.</title>
        <authorList>
            <person name="Goeker M."/>
        </authorList>
    </citation>
    <scope>NUCLEOTIDE SEQUENCE [LARGE SCALE GENOMIC DNA]</scope>
    <source>
        <strain evidence="4 5">DSM 7051</strain>
    </source>
</reference>
<protein>
    <recommendedName>
        <fullName evidence="1">Cell division coordinator CpoB</fullName>
    </recommendedName>
</protein>
<dbReference type="Pfam" id="PF16331">
    <property type="entry name" value="TolA_bind_tri"/>
    <property type="match status" value="1"/>
</dbReference>
<dbReference type="EMBL" id="JACHOU010000011">
    <property type="protein sequence ID" value="MBB6356109.1"/>
    <property type="molecule type" value="Genomic_DNA"/>
</dbReference>
<dbReference type="GO" id="GO:0043093">
    <property type="term" value="P:FtsZ-dependent cytokinesis"/>
    <property type="evidence" value="ECO:0007669"/>
    <property type="project" value="UniProtKB-UniRule"/>
</dbReference>
<dbReference type="NCBIfam" id="TIGR02795">
    <property type="entry name" value="tol_pal_ybgF"/>
    <property type="match status" value="1"/>
</dbReference>
<dbReference type="SUPFAM" id="SSF48452">
    <property type="entry name" value="TPR-like"/>
    <property type="match status" value="1"/>
</dbReference>
<evidence type="ECO:0000256" key="1">
    <source>
        <dbReference type="HAMAP-Rule" id="MF_02066"/>
    </source>
</evidence>
<comment type="subcellular location">
    <subcellularLocation>
        <location evidence="1">Periplasm</location>
    </subcellularLocation>
</comment>
<feature type="compositionally biased region" description="Low complexity" evidence="2">
    <location>
        <begin position="125"/>
        <end position="145"/>
    </location>
</feature>
<dbReference type="Gene3D" id="1.25.40.10">
    <property type="entry name" value="Tetratricopeptide repeat domain"/>
    <property type="match status" value="1"/>
</dbReference>
<dbReference type="RefSeq" id="WP_055974582.1">
    <property type="nucleotide sequence ID" value="NZ_BAABEG010000001.1"/>
</dbReference>
<feature type="compositionally biased region" description="Polar residues" evidence="2">
    <location>
        <begin position="175"/>
        <end position="191"/>
    </location>
</feature>
<sequence precursor="true">MHFRSILSGTLAIFLLSGAAAHARDGIGIDLPKIGLPGVFGSKTENHEAPIQLAQAGDPRVTTLEEEIRKLNGSIEELNFQILQMQEQMRKMQEDNEFRFQELEGGGQKKSDASGTTNNSSIVEAPTAPQSGQAQAAAPATNGQSVEDVIVDSGTGEPGTTIEGGGTGAPPRTFGTITVDKNGNVVSDSIDQQAATPAQPQAPAAAQPAQPKANGTAVAALPSTDDPDELYRNSYQFVLSGDYTTAEEGFRDHIQRFPADPKTADARFWLGESLLGQKKYRDAAEIFLSASKEYPKSKKAPEMMLKLGVSLVGLKQREVACATFGEIGKRYPNVSGAIKERVKQERALAAC</sequence>
<dbReference type="HAMAP" id="MF_02066">
    <property type="entry name" value="CpoB"/>
    <property type="match status" value="1"/>
</dbReference>
<dbReference type="AlphaFoldDB" id="A0A7X0FAG8"/>
<feature type="compositionally biased region" description="Polar residues" evidence="2">
    <location>
        <begin position="113"/>
        <end position="122"/>
    </location>
</feature>
<gene>
    <name evidence="1" type="primary">cpoB</name>
    <name evidence="4" type="ORF">GGR00_003914</name>
</gene>
<name>A0A7X0FAG8_9HYPH</name>
<dbReference type="InterPro" id="IPR011990">
    <property type="entry name" value="TPR-like_helical_dom_sf"/>
</dbReference>
<dbReference type="GO" id="GO:0070206">
    <property type="term" value="P:protein trimerization"/>
    <property type="evidence" value="ECO:0007669"/>
    <property type="project" value="InterPro"/>
</dbReference>
<dbReference type="InterPro" id="IPR019734">
    <property type="entry name" value="TPR_rpt"/>
</dbReference>
<comment type="similarity">
    <text evidence="1">Belongs to the CpoB family.</text>
</comment>
<accession>A0A7X0FAG8</accession>
<feature type="domain" description="YbgF trimerisation" evidence="3">
    <location>
        <begin position="60"/>
        <end position="108"/>
    </location>
</feature>
<keyword evidence="1" id="KW-0175">Coiled coil</keyword>
<evidence type="ECO:0000256" key="2">
    <source>
        <dbReference type="SAM" id="MobiDB-lite"/>
    </source>
</evidence>
<keyword evidence="1" id="KW-0131">Cell cycle</keyword>
<dbReference type="GO" id="GO:0030288">
    <property type="term" value="C:outer membrane-bounded periplasmic space"/>
    <property type="evidence" value="ECO:0007669"/>
    <property type="project" value="UniProtKB-UniRule"/>
</dbReference>
<dbReference type="Proteomes" id="UP000536262">
    <property type="component" value="Unassembled WGS sequence"/>
</dbReference>
<dbReference type="Pfam" id="PF13174">
    <property type="entry name" value="TPR_6"/>
    <property type="match status" value="2"/>
</dbReference>
<feature type="chain" id="PRO_5031645251" description="Cell division coordinator CpoB" evidence="1">
    <location>
        <begin position="24"/>
        <end position="351"/>
    </location>
</feature>
<evidence type="ECO:0000313" key="4">
    <source>
        <dbReference type="EMBL" id="MBB6356109.1"/>
    </source>
</evidence>
<organism evidence="4 5">
    <name type="scientific">Aminobacter aganoensis</name>
    <dbReference type="NCBI Taxonomy" id="83264"/>
    <lineage>
        <taxon>Bacteria</taxon>
        <taxon>Pseudomonadati</taxon>
        <taxon>Pseudomonadota</taxon>
        <taxon>Alphaproteobacteria</taxon>
        <taxon>Hyphomicrobiales</taxon>
        <taxon>Phyllobacteriaceae</taxon>
        <taxon>Aminobacter</taxon>
    </lineage>
</organism>
<dbReference type="InterPro" id="IPR034706">
    <property type="entry name" value="CpoB"/>
</dbReference>
<evidence type="ECO:0000313" key="5">
    <source>
        <dbReference type="Proteomes" id="UP000536262"/>
    </source>
</evidence>
<evidence type="ECO:0000259" key="3">
    <source>
        <dbReference type="Pfam" id="PF16331"/>
    </source>
</evidence>
<dbReference type="InterPro" id="IPR014162">
    <property type="entry name" value="CpoB_C"/>
</dbReference>
<keyword evidence="1" id="KW-0732">Signal</keyword>
<feature type="signal peptide" evidence="1">
    <location>
        <begin position="1"/>
        <end position="23"/>
    </location>
</feature>
<proteinExistence type="inferred from homology"/>
<comment type="caution">
    <text evidence="4">The sequence shown here is derived from an EMBL/GenBank/DDBJ whole genome shotgun (WGS) entry which is preliminary data.</text>
</comment>
<feature type="compositionally biased region" description="Low complexity" evidence="2">
    <location>
        <begin position="192"/>
        <end position="211"/>
    </location>
</feature>
<feature type="compositionally biased region" description="Basic and acidic residues" evidence="2">
    <location>
        <begin position="103"/>
        <end position="112"/>
    </location>
</feature>